<evidence type="ECO:0000313" key="3">
    <source>
        <dbReference type="EMBL" id="GAA0373436.1"/>
    </source>
</evidence>
<accession>A0ABN0XVJ7</accession>
<sequence>MDTMSELWSFSISVGVVIVALSATLAPMYILIRQREKNLRLPIDREQLLRLPGYGLQEELRDKQFAILGYLVFGLYIVLSPFAFVSIQTHIKAGNFPYLLCITAISGLLFVAFKTVRNFNQLTKLRLGHAAELATAAELMLLQAQGYQIFHDIQADKFNIDHLAIGPNGVFAIETKGRHKRTEDSKESHKMAFKDGKLVFPSWTESDPIDQAVRQAKWATQWLSKASGVNITAVPVLVFPGWYINLQSRPPFPILNHKQLATTLPRSGNTQLSQEQINAICYQVAQRSVQGPPPK</sequence>
<evidence type="ECO:0000259" key="2">
    <source>
        <dbReference type="PROSITE" id="PS50965"/>
    </source>
</evidence>
<keyword evidence="4" id="KW-1185">Reference proteome</keyword>
<dbReference type="Proteomes" id="UP001501757">
    <property type="component" value="Unassembled WGS sequence"/>
</dbReference>
<feature type="transmembrane region" description="Helical" evidence="1">
    <location>
        <begin position="96"/>
        <end position="116"/>
    </location>
</feature>
<dbReference type="Pfam" id="PF08378">
    <property type="entry name" value="NERD"/>
    <property type="match status" value="1"/>
</dbReference>
<dbReference type="EMBL" id="BAAAEI010000030">
    <property type="protein sequence ID" value="GAA0373436.1"/>
    <property type="molecule type" value="Genomic_DNA"/>
</dbReference>
<reference evidence="3 4" key="1">
    <citation type="journal article" date="2019" name="Int. J. Syst. Evol. Microbiol.">
        <title>The Global Catalogue of Microorganisms (GCM) 10K type strain sequencing project: providing services to taxonomists for standard genome sequencing and annotation.</title>
        <authorList>
            <consortium name="The Broad Institute Genomics Platform"/>
            <consortium name="The Broad Institute Genome Sequencing Center for Infectious Disease"/>
            <person name="Wu L."/>
            <person name="Ma J."/>
        </authorList>
    </citation>
    <scope>NUCLEOTIDE SEQUENCE [LARGE SCALE GENOMIC DNA]</scope>
    <source>
        <strain evidence="3 4">JCM 13378</strain>
    </source>
</reference>
<protein>
    <recommendedName>
        <fullName evidence="2">NERD domain-containing protein</fullName>
    </recommendedName>
</protein>
<evidence type="ECO:0000256" key="1">
    <source>
        <dbReference type="SAM" id="Phobius"/>
    </source>
</evidence>
<keyword evidence="1" id="KW-0472">Membrane</keyword>
<keyword evidence="1" id="KW-1133">Transmembrane helix</keyword>
<dbReference type="InterPro" id="IPR011528">
    <property type="entry name" value="NERD"/>
</dbReference>
<dbReference type="PROSITE" id="PS50965">
    <property type="entry name" value="NERD"/>
    <property type="match status" value="1"/>
</dbReference>
<feature type="transmembrane region" description="Helical" evidence="1">
    <location>
        <begin position="12"/>
        <end position="32"/>
    </location>
</feature>
<evidence type="ECO:0000313" key="4">
    <source>
        <dbReference type="Proteomes" id="UP001501757"/>
    </source>
</evidence>
<organism evidence="3 4">
    <name type="scientific">Bowmanella denitrificans</name>
    <dbReference type="NCBI Taxonomy" id="366582"/>
    <lineage>
        <taxon>Bacteria</taxon>
        <taxon>Pseudomonadati</taxon>
        <taxon>Pseudomonadota</taxon>
        <taxon>Gammaproteobacteria</taxon>
        <taxon>Alteromonadales</taxon>
        <taxon>Alteromonadaceae</taxon>
        <taxon>Bowmanella</taxon>
    </lineage>
</organism>
<feature type="domain" description="NERD" evidence="2">
    <location>
        <begin position="127"/>
        <end position="246"/>
    </location>
</feature>
<name>A0ABN0XVJ7_9ALTE</name>
<gene>
    <name evidence="3" type="ORF">GCM10009092_42020</name>
</gene>
<comment type="caution">
    <text evidence="3">The sequence shown here is derived from an EMBL/GenBank/DDBJ whole genome shotgun (WGS) entry which is preliminary data.</text>
</comment>
<proteinExistence type="predicted"/>
<feature type="transmembrane region" description="Helical" evidence="1">
    <location>
        <begin position="65"/>
        <end position="84"/>
    </location>
</feature>
<keyword evidence="1" id="KW-0812">Transmembrane</keyword>